<keyword evidence="2 5" id="KW-0889">Transcription antitermination</keyword>
<feature type="compositionally biased region" description="Acidic residues" evidence="8">
    <location>
        <begin position="16"/>
        <end position="28"/>
    </location>
</feature>
<feature type="region of interest" description="Disordered" evidence="8">
    <location>
        <begin position="1"/>
        <end position="70"/>
    </location>
</feature>
<evidence type="ECO:0000256" key="2">
    <source>
        <dbReference type="ARBA" id="ARBA00022814"/>
    </source>
</evidence>
<dbReference type="Gene3D" id="2.30.30.30">
    <property type="match status" value="1"/>
</dbReference>
<evidence type="ECO:0000256" key="5">
    <source>
        <dbReference type="HAMAP-Rule" id="MF_00948"/>
    </source>
</evidence>
<organism evidence="11 12">
    <name type="scientific">Nocardioides bizhenqiangii</name>
    <dbReference type="NCBI Taxonomy" id="3095076"/>
    <lineage>
        <taxon>Bacteria</taxon>
        <taxon>Bacillati</taxon>
        <taxon>Actinomycetota</taxon>
        <taxon>Actinomycetes</taxon>
        <taxon>Propionibacteriales</taxon>
        <taxon>Nocardioidaceae</taxon>
        <taxon>Nocardioides</taxon>
    </lineage>
</organism>
<dbReference type="Pfam" id="PF02357">
    <property type="entry name" value="NusG"/>
    <property type="match status" value="1"/>
</dbReference>
<dbReference type="NCBIfam" id="TIGR00922">
    <property type="entry name" value="nusG"/>
    <property type="match status" value="1"/>
</dbReference>
<feature type="domain" description="NusG-like N-terminal" evidence="9">
    <location>
        <begin position="103"/>
        <end position="211"/>
    </location>
</feature>
<comment type="function">
    <text evidence="5 7">Participates in transcription elongation, termination and antitermination.</text>
</comment>
<evidence type="ECO:0000259" key="9">
    <source>
        <dbReference type="SMART" id="SM00738"/>
    </source>
</evidence>
<reference evidence="12" key="1">
    <citation type="submission" date="2023-12" db="EMBL/GenBank/DDBJ databases">
        <title>Novel species in genus Nocardioides.</title>
        <authorList>
            <person name="Zhou H."/>
        </authorList>
    </citation>
    <scope>NUCLEOTIDE SEQUENCE [LARGE SCALE GENOMIC DNA]</scope>
    <source>
        <strain evidence="12">HM61</strain>
    </source>
</reference>
<protein>
    <recommendedName>
        <fullName evidence="5 6">Transcription termination/antitermination protein NusG</fullName>
    </recommendedName>
</protein>
<evidence type="ECO:0000256" key="6">
    <source>
        <dbReference type="NCBIfam" id="TIGR00922"/>
    </source>
</evidence>
<dbReference type="SUPFAM" id="SSF82679">
    <property type="entry name" value="N-utilization substance G protein NusG, N-terminal domain"/>
    <property type="match status" value="1"/>
</dbReference>
<dbReference type="PRINTS" id="PR00338">
    <property type="entry name" value="NUSGTNSCPFCT"/>
</dbReference>
<dbReference type="InterPro" id="IPR015869">
    <property type="entry name" value="Transcrpt_antiterm_NusG_bac_CS"/>
</dbReference>
<evidence type="ECO:0000256" key="7">
    <source>
        <dbReference type="RuleBase" id="RU000538"/>
    </source>
</evidence>
<keyword evidence="3 5" id="KW-0805">Transcription regulation</keyword>
<accession>A0ABZ1A0U6</accession>
<dbReference type="InterPro" id="IPR047050">
    <property type="entry name" value="NGN"/>
</dbReference>
<proteinExistence type="inferred from homology"/>
<dbReference type="InterPro" id="IPR008991">
    <property type="entry name" value="Translation_prot_SH3-like_sf"/>
</dbReference>
<evidence type="ECO:0000259" key="10">
    <source>
        <dbReference type="SMART" id="SM00739"/>
    </source>
</evidence>
<dbReference type="InterPro" id="IPR005824">
    <property type="entry name" value="KOW"/>
</dbReference>
<keyword evidence="1 5" id="KW-0806">Transcription termination</keyword>
<evidence type="ECO:0000256" key="3">
    <source>
        <dbReference type="ARBA" id="ARBA00023015"/>
    </source>
</evidence>
<sequence length="296" mass="32176">MMEQHVSEQYGSSPETGEDVTTPEELEVTPEPTEGVGSTPEEVEAATDEAPVDEVPADEAPVEDDAVEEPLAEDAVADEAAEEPAEEQLDPLEAFRRELMMKPGDWFVVHTYSGMENRVKHNLENRIHSLNMEDYIHEIVVPTEEVAEIKNGQRKMVRRTVLPGYVLVRMDLTDESWAAVRHTPSVTGFVGHSHQPVPLSMDEVEKMLAPSAVLAAPSEADGSAAAGTPGAPTSKKPIEVADFGVGDSVMVVDGPFATLHATITEINAESQRLKALVEIFGRETPVELSFSQVQKV</sequence>
<comment type="similarity">
    <text evidence="5 7">Belongs to the NusG family.</text>
</comment>
<feature type="domain" description="KOW" evidence="10">
    <location>
        <begin position="242"/>
        <end position="269"/>
    </location>
</feature>
<dbReference type="InterPro" id="IPR043425">
    <property type="entry name" value="NusG-like"/>
</dbReference>
<dbReference type="HAMAP" id="MF_00948">
    <property type="entry name" value="NusG"/>
    <property type="match status" value="1"/>
</dbReference>
<dbReference type="PROSITE" id="PS01014">
    <property type="entry name" value="NUSG"/>
    <property type="match status" value="1"/>
</dbReference>
<evidence type="ECO:0000313" key="11">
    <source>
        <dbReference type="EMBL" id="WQQ28733.1"/>
    </source>
</evidence>
<dbReference type="CDD" id="cd09891">
    <property type="entry name" value="NGN_Bact_1"/>
    <property type="match status" value="1"/>
</dbReference>
<dbReference type="Gene3D" id="3.30.70.940">
    <property type="entry name" value="NusG, N-terminal domain"/>
    <property type="match status" value="1"/>
</dbReference>
<dbReference type="InterPro" id="IPR036735">
    <property type="entry name" value="NGN_dom_sf"/>
</dbReference>
<dbReference type="InterPro" id="IPR014722">
    <property type="entry name" value="Rib_uL2_dom2"/>
</dbReference>
<dbReference type="InterPro" id="IPR006645">
    <property type="entry name" value="NGN-like_dom"/>
</dbReference>
<gene>
    <name evidence="5 11" type="primary">nusG</name>
    <name evidence="11" type="ORF">SHK19_02235</name>
</gene>
<feature type="compositionally biased region" description="Acidic residues" evidence="8">
    <location>
        <begin position="41"/>
        <end position="70"/>
    </location>
</feature>
<dbReference type="CDD" id="cd06091">
    <property type="entry name" value="KOW_NusG"/>
    <property type="match status" value="1"/>
</dbReference>
<dbReference type="PANTHER" id="PTHR30265">
    <property type="entry name" value="RHO-INTERACTING TRANSCRIPTION TERMINATION FACTOR NUSG"/>
    <property type="match status" value="1"/>
</dbReference>
<keyword evidence="12" id="KW-1185">Reference proteome</keyword>
<evidence type="ECO:0000256" key="1">
    <source>
        <dbReference type="ARBA" id="ARBA00022472"/>
    </source>
</evidence>
<evidence type="ECO:0000256" key="4">
    <source>
        <dbReference type="ARBA" id="ARBA00023163"/>
    </source>
</evidence>
<evidence type="ECO:0000313" key="12">
    <source>
        <dbReference type="Proteomes" id="UP001327225"/>
    </source>
</evidence>
<keyword evidence="4 5" id="KW-0804">Transcription</keyword>
<dbReference type="PANTHER" id="PTHR30265:SF2">
    <property type="entry name" value="TRANSCRIPTION TERMINATION_ANTITERMINATION PROTEIN NUSG"/>
    <property type="match status" value="1"/>
</dbReference>
<dbReference type="InterPro" id="IPR001062">
    <property type="entry name" value="Transcrpt_antiterm_NusG"/>
</dbReference>
<dbReference type="SMART" id="SM00739">
    <property type="entry name" value="KOW"/>
    <property type="match status" value="1"/>
</dbReference>
<dbReference type="SUPFAM" id="SSF50104">
    <property type="entry name" value="Translation proteins SH3-like domain"/>
    <property type="match status" value="1"/>
</dbReference>
<dbReference type="EMBL" id="CP141059">
    <property type="protein sequence ID" value="WQQ28733.1"/>
    <property type="molecule type" value="Genomic_DNA"/>
</dbReference>
<dbReference type="SMART" id="SM00738">
    <property type="entry name" value="NGN"/>
    <property type="match status" value="1"/>
</dbReference>
<name>A0ABZ1A0U6_9ACTN</name>
<dbReference type="Proteomes" id="UP001327225">
    <property type="component" value="Chromosome"/>
</dbReference>
<evidence type="ECO:0000256" key="8">
    <source>
        <dbReference type="SAM" id="MobiDB-lite"/>
    </source>
</evidence>